<comment type="caution">
    <text evidence="3">The sequence shown here is derived from an EMBL/GenBank/DDBJ whole genome shotgun (WGS) entry which is preliminary data.</text>
</comment>
<keyword evidence="1" id="KW-0863">Zinc-finger</keyword>
<dbReference type="Pfam" id="PF04434">
    <property type="entry name" value="SWIM"/>
    <property type="match status" value="1"/>
</dbReference>
<feature type="domain" description="SWIM-type" evidence="2">
    <location>
        <begin position="47"/>
        <end position="84"/>
    </location>
</feature>
<keyword evidence="4" id="KW-1185">Reference proteome</keyword>
<evidence type="ECO:0000256" key="1">
    <source>
        <dbReference type="PROSITE-ProRule" id="PRU00325"/>
    </source>
</evidence>
<dbReference type="PROSITE" id="PS50966">
    <property type="entry name" value="ZF_SWIM"/>
    <property type="match status" value="1"/>
</dbReference>
<sequence length="299" mass="34840">MNIFNFEAIISKKIVHRGKLYFEEDAICNIQQNDNLYEITIEGTKMYQVGVQLDGQRIVSSDCTCPYTYSTYCKHEVAAFFAIRNIIEATQHQPSIKEALKKYKKAELLDLLNTLAEEVPAASTWLIHRMSEEAQYRKAVIEAIPGIGLIGTREKDDLLTTMNPIIELFHQKKMEQSWREAIELALIVIEQLALLRKQVGGLDSELHRSIESMLEELIIVCEGSELFDTTREKQMNFQQLMDFQLMILNGWIEEEMLFFEALMKFYDEKTNKQIKQKVEERKKITNAVDVFKRLEQKIT</sequence>
<organism evidence="3 4">
    <name type="scientific">Candidatus Kurthia intestinigallinarum</name>
    <dbReference type="NCBI Taxonomy" id="1562256"/>
    <lineage>
        <taxon>Bacteria</taxon>
        <taxon>Bacillati</taxon>
        <taxon>Bacillota</taxon>
        <taxon>Bacilli</taxon>
        <taxon>Bacillales</taxon>
        <taxon>Caryophanaceae</taxon>
        <taxon>Kurthia</taxon>
    </lineage>
</organism>
<dbReference type="Proteomes" id="UP000288623">
    <property type="component" value="Unassembled WGS sequence"/>
</dbReference>
<keyword evidence="1" id="KW-0862">Zinc</keyword>
<dbReference type="GO" id="GO:0008270">
    <property type="term" value="F:zinc ion binding"/>
    <property type="evidence" value="ECO:0007669"/>
    <property type="project" value="UniProtKB-KW"/>
</dbReference>
<accession>A0A433RR38</accession>
<name>A0A433RR38_9BACL</name>
<keyword evidence="1" id="KW-0479">Metal-binding</keyword>
<protein>
    <recommendedName>
        <fullName evidence="2">SWIM-type domain-containing protein</fullName>
    </recommendedName>
</protein>
<dbReference type="AlphaFoldDB" id="A0A433RR38"/>
<evidence type="ECO:0000259" key="2">
    <source>
        <dbReference type="PROSITE" id="PS50966"/>
    </source>
</evidence>
<evidence type="ECO:0000313" key="3">
    <source>
        <dbReference type="EMBL" id="RUS53249.1"/>
    </source>
</evidence>
<dbReference type="InterPro" id="IPR007527">
    <property type="entry name" value="Znf_SWIM"/>
</dbReference>
<gene>
    <name evidence="3" type="ORF">QI30_15465</name>
</gene>
<evidence type="ECO:0000313" key="4">
    <source>
        <dbReference type="Proteomes" id="UP000288623"/>
    </source>
</evidence>
<reference evidence="3 4" key="1">
    <citation type="submission" date="2014-11" db="EMBL/GenBank/DDBJ databases">
        <title>Genome sequence and analysis of novel Kurthia sp.</title>
        <authorList>
            <person name="Lawson J.N."/>
            <person name="Gonzalez J.E."/>
            <person name="Rinauldi L."/>
            <person name="Xuan Z."/>
            <person name="Firman A."/>
            <person name="Shaddox L."/>
            <person name="Trudeau A."/>
            <person name="Shah S."/>
            <person name="Reiman D."/>
        </authorList>
    </citation>
    <scope>NUCLEOTIDE SEQUENCE [LARGE SCALE GENOMIC DNA]</scope>
    <source>
        <strain evidence="3 4">3B1D</strain>
    </source>
</reference>
<dbReference type="EMBL" id="JTFC01000039">
    <property type="protein sequence ID" value="RUS53249.1"/>
    <property type="molecule type" value="Genomic_DNA"/>
</dbReference>
<proteinExistence type="predicted"/>